<sequence>MDLKTDYILVTRDGSVAITDFGLSGYEEDLRASPRLSGTPGYVAP</sequence>
<evidence type="ECO:0000259" key="1">
    <source>
        <dbReference type="PROSITE" id="PS50011"/>
    </source>
</evidence>
<dbReference type="Gene3D" id="1.10.510.10">
    <property type="entry name" value="Transferase(Phosphotransferase) domain 1"/>
    <property type="match status" value="1"/>
</dbReference>
<dbReference type="InterPro" id="IPR000719">
    <property type="entry name" value="Prot_kinase_dom"/>
</dbReference>
<dbReference type="SUPFAM" id="SSF56112">
    <property type="entry name" value="Protein kinase-like (PK-like)"/>
    <property type="match status" value="1"/>
</dbReference>
<reference evidence="2 3" key="1">
    <citation type="journal article" date="2019" name="Sci. Rep.">
        <title>Comparative genomics of chytrid fungi reveal insights into the obligate biotrophic and pathogenic lifestyle of Synchytrium endobioticum.</title>
        <authorList>
            <person name="van de Vossenberg B.T.L.H."/>
            <person name="Warris S."/>
            <person name="Nguyen H.D.T."/>
            <person name="van Gent-Pelzer M.P.E."/>
            <person name="Joly D.L."/>
            <person name="van de Geest H.C."/>
            <person name="Bonants P.J.M."/>
            <person name="Smith D.S."/>
            <person name="Levesque C.A."/>
            <person name="van der Lee T.A.J."/>
        </authorList>
    </citation>
    <scope>NUCLEOTIDE SEQUENCE [LARGE SCALE GENOMIC DNA]</scope>
    <source>
        <strain evidence="2 3">JEL517</strain>
    </source>
</reference>
<proteinExistence type="predicted"/>
<dbReference type="AlphaFoldDB" id="A0A507C268"/>
<protein>
    <recommendedName>
        <fullName evidence="1">Protein kinase domain-containing protein</fullName>
    </recommendedName>
</protein>
<organism evidence="2 3">
    <name type="scientific">Synchytrium microbalum</name>
    <dbReference type="NCBI Taxonomy" id="1806994"/>
    <lineage>
        <taxon>Eukaryota</taxon>
        <taxon>Fungi</taxon>
        <taxon>Fungi incertae sedis</taxon>
        <taxon>Chytridiomycota</taxon>
        <taxon>Chytridiomycota incertae sedis</taxon>
        <taxon>Chytridiomycetes</taxon>
        <taxon>Synchytriales</taxon>
        <taxon>Synchytriaceae</taxon>
        <taxon>Synchytrium</taxon>
    </lineage>
</organism>
<dbReference type="GeneID" id="42005836"/>
<gene>
    <name evidence="2" type="ORF">SmJEL517_g04611</name>
</gene>
<evidence type="ECO:0000313" key="3">
    <source>
        <dbReference type="Proteomes" id="UP000319731"/>
    </source>
</evidence>
<evidence type="ECO:0000313" key="2">
    <source>
        <dbReference type="EMBL" id="TPX32184.1"/>
    </source>
</evidence>
<dbReference type="RefSeq" id="XP_031023434.1">
    <property type="nucleotide sequence ID" value="XM_031170539.1"/>
</dbReference>
<dbReference type="EMBL" id="QEAO01000033">
    <property type="protein sequence ID" value="TPX32184.1"/>
    <property type="molecule type" value="Genomic_DNA"/>
</dbReference>
<feature type="domain" description="Protein kinase" evidence="1">
    <location>
        <begin position="1"/>
        <end position="45"/>
    </location>
</feature>
<accession>A0A507C268</accession>
<dbReference type="InterPro" id="IPR011009">
    <property type="entry name" value="Kinase-like_dom_sf"/>
</dbReference>
<dbReference type="Proteomes" id="UP000319731">
    <property type="component" value="Unassembled WGS sequence"/>
</dbReference>
<dbReference type="GO" id="GO:0005524">
    <property type="term" value="F:ATP binding"/>
    <property type="evidence" value="ECO:0007669"/>
    <property type="project" value="InterPro"/>
</dbReference>
<comment type="caution">
    <text evidence="2">The sequence shown here is derived from an EMBL/GenBank/DDBJ whole genome shotgun (WGS) entry which is preliminary data.</text>
</comment>
<dbReference type="GO" id="GO:0004672">
    <property type="term" value="F:protein kinase activity"/>
    <property type="evidence" value="ECO:0007669"/>
    <property type="project" value="InterPro"/>
</dbReference>
<dbReference type="PROSITE" id="PS50011">
    <property type="entry name" value="PROTEIN_KINASE_DOM"/>
    <property type="match status" value="1"/>
</dbReference>
<keyword evidence="3" id="KW-1185">Reference proteome</keyword>
<dbReference type="OrthoDB" id="4062651at2759"/>
<name>A0A507C268_9FUNG</name>